<comment type="caution">
    <text evidence="2">The sequence shown here is derived from an EMBL/GenBank/DDBJ whole genome shotgun (WGS) entry which is preliminary data.</text>
</comment>
<protein>
    <submittedName>
        <fullName evidence="2">Dienelactone hydrolase family protein</fullName>
    </submittedName>
</protein>
<dbReference type="GO" id="GO:0016787">
    <property type="term" value="F:hydrolase activity"/>
    <property type="evidence" value="ECO:0007669"/>
    <property type="project" value="UniProtKB-KW"/>
</dbReference>
<organism evidence="2 3">
    <name type="scientific">Marivibrio halodurans</name>
    <dbReference type="NCBI Taxonomy" id="2039722"/>
    <lineage>
        <taxon>Bacteria</taxon>
        <taxon>Pseudomonadati</taxon>
        <taxon>Pseudomonadota</taxon>
        <taxon>Alphaproteobacteria</taxon>
        <taxon>Rhodospirillales</taxon>
        <taxon>Rhodospirillaceae</taxon>
        <taxon>Marivibrio</taxon>
    </lineage>
</organism>
<name>A0A8J7V2W4_9PROT</name>
<dbReference type="Gene3D" id="3.40.50.1820">
    <property type="entry name" value="alpha/beta hydrolase"/>
    <property type="match status" value="1"/>
</dbReference>
<feature type="domain" description="Dienelactone hydrolase" evidence="1">
    <location>
        <begin position="16"/>
        <end position="218"/>
    </location>
</feature>
<dbReference type="EMBL" id="JAGMWN010000005">
    <property type="protein sequence ID" value="MBP5857760.1"/>
    <property type="molecule type" value="Genomic_DNA"/>
</dbReference>
<dbReference type="PANTHER" id="PTHR46623">
    <property type="entry name" value="CARBOXYMETHYLENEBUTENOLIDASE-RELATED"/>
    <property type="match status" value="1"/>
</dbReference>
<dbReference type="RefSeq" id="WP_210682339.1">
    <property type="nucleotide sequence ID" value="NZ_JAGMWN010000005.1"/>
</dbReference>
<gene>
    <name evidence="2" type="ORF">KAJ83_12135</name>
</gene>
<dbReference type="AlphaFoldDB" id="A0A8J7V2W4"/>
<accession>A0A8J7V2W4</accession>
<evidence type="ECO:0000313" key="2">
    <source>
        <dbReference type="EMBL" id="MBP5857760.1"/>
    </source>
</evidence>
<keyword evidence="3" id="KW-1185">Reference proteome</keyword>
<evidence type="ECO:0000259" key="1">
    <source>
        <dbReference type="Pfam" id="PF01738"/>
    </source>
</evidence>
<dbReference type="InterPro" id="IPR002925">
    <property type="entry name" value="Dienelactn_hydro"/>
</dbReference>
<dbReference type="InterPro" id="IPR029058">
    <property type="entry name" value="AB_hydrolase_fold"/>
</dbReference>
<dbReference type="Proteomes" id="UP000672602">
    <property type="component" value="Unassembled WGS sequence"/>
</dbReference>
<proteinExistence type="predicted"/>
<keyword evidence="2" id="KW-0378">Hydrolase</keyword>
<dbReference type="PANTHER" id="PTHR46623:SF6">
    <property type="entry name" value="ALPHA_BETA-HYDROLASES SUPERFAMILY PROTEIN"/>
    <property type="match status" value="1"/>
</dbReference>
<dbReference type="Pfam" id="PF01738">
    <property type="entry name" value="DLH"/>
    <property type="match status" value="1"/>
</dbReference>
<reference evidence="2" key="1">
    <citation type="submission" date="2021-04" db="EMBL/GenBank/DDBJ databases">
        <authorList>
            <person name="Zhang D.-C."/>
        </authorList>
    </citation>
    <scope>NUCLEOTIDE SEQUENCE</scope>
    <source>
        <strain evidence="2">CGMCC 1.15697</strain>
    </source>
</reference>
<evidence type="ECO:0000313" key="3">
    <source>
        <dbReference type="Proteomes" id="UP000672602"/>
    </source>
</evidence>
<dbReference type="SUPFAM" id="SSF53474">
    <property type="entry name" value="alpha/beta-Hydrolases"/>
    <property type="match status" value="1"/>
</dbReference>
<dbReference type="InterPro" id="IPR051049">
    <property type="entry name" value="Dienelactone_hydrolase-like"/>
</dbReference>
<sequence>MGDMIKFDCPEGHQADGYLAEAENPKGAVVVIQEWWGLNDQIKGVADRFAAEGYTALAPDLFAGRIAGDADEANHIMTNLDWVGAVDQEVKGAARLLKGKADKVAVMGFCMGGALSIIAGVKLDECDAAICYYGIPPKEQADPRQMRVPFQAHFATNDGWCTPEAIGALEQALKESPAPVVEIHRYDGEHAFFNETSDVYDKNAAETSWDRTIAFLDKQFGS</sequence>